<dbReference type="Proteomes" id="UP001597368">
    <property type="component" value="Unassembled WGS sequence"/>
</dbReference>
<evidence type="ECO:0000313" key="1">
    <source>
        <dbReference type="EMBL" id="MFD1930893.1"/>
    </source>
</evidence>
<name>A0ABW4SNC1_9ACTN</name>
<sequence>MRARFRRYRQGPTFVFNEATGEVCDAACRSRAAVDRVHIDILLFR</sequence>
<keyword evidence="2" id="KW-1185">Reference proteome</keyword>
<proteinExistence type="predicted"/>
<gene>
    <name evidence="1" type="ORF">ACFSKW_05315</name>
</gene>
<dbReference type="RefSeq" id="WP_354922619.1">
    <property type="nucleotide sequence ID" value="NZ_JBHUFV010000005.1"/>
</dbReference>
<dbReference type="EMBL" id="JBHUFV010000005">
    <property type="protein sequence ID" value="MFD1930893.1"/>
    <property type="molecule type" value="Genomic_DNA"/>
</dbReference>
<accession>A0ABW4SNC1</accession>
<evidence type="ECO:0000313" key="2">
    <source>
        <dbReference type="Proteomes" id="UP001597368"/>
    </source>
</evidence>
<organism evidence="1 2">
    <name type="scientific">Nonomuraea mangrovi</name>
    <dbReference type="NCBI Taxonomy" id="2316207"/>
    <lineage>
        <taxon>Bacteria</taxon>
        <taxon>Bacillati</taxon>
        <taxon>Actinomycetota</taxon>
        <taxon>Actinomycetes</taxon>
        <taxon>Streptosporangiales</taxon>
        <taxon>Streptosporangiaceae</taxon>
        <taxon>Nonomuraea</taxon>
    </lineage>
</organism>
<reference evidence="2" key="1">
    <citation type="journal article" date="2019" name="Int. J. Syst. Evol. Microbiol.">
        <title>The Global Catalogue of Microorganisms (GCM) 10K type strain sequencing project: providing services to taxonomists for standard genome sequencing and annotation.</title>
        <authorList>
            <consortium name="The Broad Institute Genomics Platform"/>
            <consortium name="The Broad Institute Genome Sequencing Center for Infectious Disease"/>
            <person name="Wu L."/>
            <person name="Ma J."/>
        </authorList>
    </citation>
    <scope>NUCLEOTIDE SEQUENCE [LARGE SCALE GENOMIC DNA]</scope>
    <source>
        <strain evidence="2">ICMP 6774ER</strain>
    </source>
</reference>
<comment type="caution">
    <text evidence="1">The sequence shown here is derived from an EMBL/GenBank/DDBJ whole genome shotgun (WGS) entry which is preliminary data.</text>
</comment>
<protein>
    <submittedName>
        <fullName evidence="1">Uncharacterized protein</fullName>
    </submittedName>
</protein>